<evidence type="ECO:0000256" key="9">
    <source>
        <dbReference type="ARBA" id="ARBA00037295"/>
    </source>
</evidence>
<keyword evidence="3" id="KW-0813">Transport</keyword>
<feature type="transmembrane region" description="Helical" evidence="11">
    <location>
        <begin position="269"/>
        <end position="293"/>
    </location>
</feature>
<proteinExistence type="inferred from homology"/>
<evidence type="ECO:0000256" key="8">
    <source>
        <dbReference type="ARBA" id="ARBA00023136"/>
    </source>
</evidence>
<keyword evidence="6" id="KW-0769">Symport</keyword>
<comment type="function">
    <text evidence="9">May be a proton symporter involved in the uptake of osmolytes such as proline and glycine betaine.</text>
</comment>
<dbReference type="RefSeq" id="WP_132490690.1">
    <property type="nucleotide sequence ID" value="NZ_SMKW01000047.1"/>
</dbReference>
<feature type="transmembrane region" description="Helical" evidence="11">
    <location>
        <begin position="113"/>
        <end position="141"/>
    </location>
</feature>
<feature type="domain" description="Major facilitator superfamily (MFS) profile" evidence="12">
    <location>
        <begin position="13"/>
        <end position="424"/>
    </location>
</feature>
<feature type="transmembrane region" description="Helical" evidence="11">
    <location>
        <begin position="185"/>
        <end position="204"/>
    </location>
</feature>
<dbReference type="InterPro" id="IPR036259">
    <property type="entry name" value="MFS_trans_sf"/>
</dbReference>
<evidence type="ECO:0000256" key="1">
    <source>
        <dbReference type="ARBA" id="ARBA00004651"/>
    </source>
</evidence>
<protein>
    <recommendedName>
        <fullName evidence="10">Putative proline/betaine transporter</fullName>
    </recommendedName>
</protein>
<dbReference type="OrthoDB" id="8953821at2"/>
<evidence type="ECO:0000256" key="7">
    <source>
        <dbReference type="ARBA" id="ARBA00022989"/>
    </source>
</evidence>
<feature type="transmembrane region" description="Helical" evidence="11">
    <location>
        <begin position="162"/>
        <end position="179"/>
    </location>
</feature>
<dbReference type="GO" id="GO:0005886">
    <property type="term" value="C:plasma membrane"/>
    <property type="evidence" value="ECO:0007669"/>
    <property type="project" value="UniProtKB-SubCell"/>
</dbReference>
<reference evidence="13 14" key="1">
    <citation type="submission" date="2019-03" db="EMBL/GenBank/DDBJ databases">
        <title>Draft genome sequences of novel Actinobacteria.</title>
        <authorList>
            <person name="Sahin N."/>
            <person name="Ay H."/>
            <person name="Saygin H."/>
        </authorList>
    </citation>
    <scope>NUCLEOTIDE SEQUENCE [LARGE SCALE GENOMIC DNA]</scope>
    <source>
        <strain evidence="13 14">7K502</strain>
    </source>
</reference>
<dbReference type="Pfam" id="PF00083">
    <property type="entry name" value="Sugar_tr"/>
    <property type="match status" value="1"/>
</dbReference>
<keyword evidence="14" id="KW-1185">Reference proteome</keyword>
<dbReference type="PANTHER" id="PTHR43045:SF1">
    <property type="entry name" value="SHIKIMATE TRANSPORTER"/>
    <property type="match status" value="1"/>
</dbReference>
<name>A0A4R4YCS0_9PSEU</name>
<feature type="transmembrane region" description="Helical" evidence="11">
    <location>
        <begin position="50"/>
        <end position="74"/>
    </location>
</feature>
<evidence type="ECO:0000313" key="13">
    <source>
        <dbReference type="EMBL" id="TDD42431.1"/>
    </source>
</evidence>
<keyword evidence="7 11" id="KW-1133">Transmembrane helix</keyword>
<dbReference type="GO" id="GO:0015293">
    <property type="term" value="F:symporter activity"/>
    <property type="evidence" value="ECO:0007669"/>
    <property type="project" value="UniProtKB-KW"/>
</dbReference>
<accession>A0A4R4YCS0</accession>
<comment type="caution">
    <text evidence="13">The sequence shown here is derived from an EMBL/GenBank/DDBJ whole genome shotgun (WGS) entry which is preliminary data.</text>
</comment>
<dbReference type="InterPro" id="IPR020846">
    <property type="entry name" value="MFS_dom"/>
</dbReference>
<dbReference type="Pfam" id="PF07690">
    <property type="entry name" value="MFS_1"/>
    <property type="match status" value="1"/>
</dbReference>
<feature type="transmembrane region" description="Helical" evidence="11">
    <location>
        <begin position="371"/>
        <end position="392"/>
    </location>
</feature>
<dbReference type="InterPro" id="IPR005829">
    <property type="entry name" value="Sugar_transporter_CS"/>
</dbReference>
<evidence type="ECO:0000259" key="12">
    <source>
        <dbReference type="PROSITE" id="PS50850"/>
    </source>
</evidence>
<dbReference type="Proteomes" id="UP000294947">
    <property type="component" value="Unassembled WGS sequence"/>
</dbReference>
<feature type="transmembrane region" description="Helical" evidence="11">
    <location>
        <begin position="332"/>
        <end position="359"/>
    </location>
</feature>
<evidence type="ECO:0000256" key="5">
    <source>
        <dbReference type="ARBA" id="ARBA00022692"/>
    </source>
</evidence>
<organism evidence="13 14">
    <name type="scientific">Saccharopolyspora elongata</name>
    <dbReference type="NCBI Taxonomy" id="2530387"/>
    <lineage>
        <taxon>Bacteria</taxon>
        <taxon>Bacillati</taxon>
        <taxon>Actinomycetota</taxon>
        <taxon>Actinomycetes</taxon>
        <taxon>Pseudonocardiales</taxon>
        <taxon>Pseudonocardiaceae</taxon>
        <taxon>Saccharopolyspora</taxon>
    </lineage>
</organism>
<dbReference type="EMBL" id="SMKW01000047">
    <property type="protein sequence ID" value="TDD42431.1"/>
    <property type="molecule type" value="Genomic_DNA"/>
</dbReference>
<dbReference type="PROSITE" id="PS50850">
    <property type="entry name" value="MFS"/>
    <property type="match status" value="1"/>
</dbReference>
<feature type="transmembrane region" description="Helical" evidence="11">
    <location>
        <begin position="398"/>
        <end position="419"/>
    </location>
</feature>
<evidence type="ECO:0000256" key="6">
    <source>
        <dbReference type="ARBA" id="ARBA00022847"/>
    </source>
</evidence>
<evidence type="ECO:0000313" key="14">
    <source>
        <dbReference type="Proteomes" id="UP000294947"/>
    </source>
</evidence>
<dbReference type="PROSITE" id="PS00217">
    <property type="entry name" value="SUGAR_TRANSPORT_2"/>
    <property type="match status" value="1"/>
</dbReference>
<dbReference type="CDD" id="cd17369">
    <property type="entry name" value="MFS_ShiA_like"/>
    <property type="match status" value="1"/>
</dbReference>
<feature type="transmembrane region" description="Helical" evidence="11">
    <location>
        <begin position="240"/>
        <end position="257"/>
    </location>
</feature>
<dbReference type="Gene3D" id="1.20.1250.20">
    <property type="entry name" value="MFS general substrate transporter like domains"/>
    <property type="match status" value="2"/>
</dbReference>
<dbReference type="AlphaFoldDB" id="A0A4R4YCS0"/>
<dbReference type="InterPro" id="IPR011701">
    <property type="entry name" value="MFS"/>
</dbReference>
<dbReference type="FunFam" id="1.20.1250.20:FF:000001">
    <property type="entry name" value="Dicarboxylate MFS transporter"/>
    <property type="match status" value="1"/>
</dbReference>
<dbReference type="PANTHER" id="PTHR43045">
    <property type="entry name" value="SHIKIMATE TRANSPORTER"/>
    <property type="match status" value="1"/>
</dbReference>
<keyword evidence="4" id="KW-1003">Cell membrane</keyword>
<dbReference type="InterPro" id="IPR005828">
    <property type="entry name" value="MFS_sugar_transport-like"/>
</dbReference>
<comment type="similarity">
    <text evidence="2">Belongs to the major facilitator superfamily. Metabolite:H+ Symporter (MHS) family (TC 2.A.1.6) family.</text>
</comment>
<feature type="transmembrane region" description="Helical" evidence="11">
    <location>
        <begin position="86"/>
        <end position="107"/>
    </location>
</feature>
<gene>
    <name evidence="13" type="ORF">E1288_29345</name>
</gene>
<sequence>MRTSGGSRQHRRAGLAAFVGTTVEWYDFYVFSTAAALVFGPVFFPSSNAITGLAASFATYAVGFIARPLGAIIFGHVGDRIGRRPALVATLILMGAATFLTGLLPTYATVGPWAPVLLVALRIVQGVAVGGEWGGAVLLAVEHAPEKSKTFYGGFPQLGNPAGGLLATGVFSIFSSLGQDSLEEWGWRGPFLISAALIAVGIYVRAKVEESPVFDDAKAQSQAATVLPLKFAVVHNWKPILLAIGMVAVPSGGYYIVTTYATAYATGDAVGLSATFILNVLTVGSFFELLATLPSAWLGDRLGRVRVFIAGVVAMGLLGLAEFVVLSGSSHILIFVVFSAMRFASSGAYAALATLLAQMFPTESRYTSMSLAYQGSAAIFGGLSPLAATLLYSATGSVWSVIGLLLALCVLAVCCALFAPQLRDAPIANPANAQPMPGANATE</sequence>
<feature type="transmembrane region" description="Helical" evidence="11">
    <location>
        <begin position="12"/>
        <end position="44"/>
    </location>
</feature>
<evidence type="ECO:0000256" key="11">
    <source>
        <dbReference type="SAM" id="Phobius"/>
    </source>
</evidence>
<evidence type="ECO:0000256" key="3">
    <source>
        <dbReference type="ARBA" id="ARBA00022448"/>
    </source>
</evidence>
<evidence type="ECO:0000256" key="4">
    <source>
        <dbReference type="ARBA" id="ARBA00022475"/>
    </source>
</evidence>
<dbReference type="SUPFAM" id="SSF103473">
    <property type="entry name" value="MFS general substrate transporter"/>
    <property type="match status" value="1"/>
</dbReference>
<evidence type="ECO:0000256" key="10">
    <source>
        <dbReference type="ARBA" id="ARBA00039918"/>
    </source>
</evidence>
<evidence type="ECO:0000256" key="2">
    <source>
        <dbReference type="ARBA" id="ARBA00008240"/>
    </source>
</evidence>
<keyword evidence="8 11" id="KW-0472">Membrane</keyword>
<comment type="subcellular location">
    <subcellularLocation>
        <location evidence="1">Cell membrane</location>
        <topology evidence="1">Multi-pass membrane protein</topology>
    </subcellularLocation>
</comment>
<feature type="transmembrane region" description="Helical" evidence="11">
    <location>
        <begin position="305"/>
        <end position="326"/>
    </location>
</feature>
<keyword evidence="5 11" id="KW-0812">Transmembrane</keyword>